<dbReference type="Pfam" id="PF02926">
    <property type="entry name" value="THUMP"/>
    <property type="match status" value="1"/>
</dbReference>
<accession>A0A1B9GKE3</accession>
<protein>
    <recommendedName>
        <fullName evidence="3">THUMP domain-containing protein</fullName>
    </recommendedName>
</protein>
<evidence type="ECO:0000256" key="1">
    <source>
        <dbReference type="PROSITE-ProRule" id="PRU00529"/>
    </source>
</evidence>
<name>A0A1B9GKE3_9TREE</name>
<feature type="region of interest" description="Disordered" evidence="2">
    <location>
        <begin position="1"/>
        <end position="82"/>
    </location>
</feature>
<proteinExistence type="predicted"/>
<dbReference type="SMART" id="SM00981">
    <property type="entry name" value="THUMP"/>
    <property type="match status" value="1"/>
</dbReference>
<dbReference type="InterPro" id="IPR004114">
    <property type="entry name" value="THUMP_dom"/>
</dbReference>
<keyword evidence="5" id="KW-1185">Reference proteome</keyword>
<feature type="compositionally biased region" description="Basic and acidic residues" evidence="2">
    <location>
        <begin position="355"/>
        <end position="370"/>
    </location>
</feature>
<dbReference type="Proteomes" id="UP000092666">
    <property type="component" value="Unassembled WGS sequence"/>
</dbReference>
<dbReference type="Gene3D" id="3.30.2300.10">
    <property type="entry name" value="THUMP superfamily"/>
    <property type="match status" value="1"/>
</dbReference>
<feature type="region of interest" description="Disordered" evidence="2">
    <location>
        <begin position="342"/>
        <end position="376"/>
    </location>
</feature>
<dbReference type="CDD" id="cd11717">
    <property type="entry name" value="THUMP_THUMPD1_like"/>
    <property type="match status" value="1"/>
</dbReference>
<dbReference type="OrthoDB" id="367221at2759"/>
<dbReference type="AlphaFoldDB" id="A0A1B9GKE3"/>
<dbReference type="PANTHER" id="PTHR13452:SF10">
    <property type="entry name" value="THUMP DOMAIN-CONTAINING PROTEIN 1"/>
    <property type="match status" value="1"/>
</dbReference>
<evidence type="ECO:0000259" key="3">
    <source>
        <dbReference type="PROSITE" id="PS51165"/>
    </source>
</evidence>
<feature type="compositionally biased region" description="Gly residues" evidence="2">
    <location>
        <begin position="30"/>
        <end position="58"/>
    </location>
</feature>
<organism evidence="4 5">
    <name type="scientific">Kwoniella heveanensis BCC8398</name>
    <dbReference type="NCBI Taxonomy" id="1296120"/>
    <lineage>
        <taxon>Eukaryota</taxon>
        <taxon>Fungi</taxon>
        <taxon>Dikarya</taxon>
        <taxon>Basidiomycota</taxon>
        <taxon>Agaricomycotina</taxon>
        <taxon>Tremellomycetes</taxon>
        <taxon>Tremellales</taxon>
        <taxon>Cryptococcaceae</taxon>
        <taxon>Kwoniella</taxon>
    </lineage>
</organism>
<reference evidence="5" key="2">
    <citation type="submission" date="2013-12" db="EMBL/GenBank/DDBJ databases">
        <title>Evolution of pathogenesis and genome organization in the Tremellales.</title>
        <authorList>
            <person name="Cuomo C."/>
            <person name="Litvintseva A."/>
            <person name="Heitman J."/>
            <person name="Chen Y."/>
            <person name="Sun S."/>
            <person name="Springer D."/>
            <person name="Dromer F."/>
            <person name="Young S."/>
            <person name="Zeng Q."/>
            <person name="Chapman S."/>
            <person name="Gujja S."/>
            <person name="Saif S."/>
            <person name="Birren B."/>
        </authorList>
    </citation>
    <scope>NUCLEOTIDE SEQUENCE [LARGE SCALE GENOMIC DNA]</scope>
    <source>
        <strain evidence="5">BCC8398</strain>
    </source>
</reference>
<reference evidence="4 5" key="1">
    <citation type="submission" date="2013-07" db="EMBL/GenBank/DDBJ databases">
        <title>The Genome Sequence of Cryptococcus heveanensis BCC8398.</title>
        <authorList>
            <consortium name="The Broad Institute Genome Sequencing Platform"/>
            <person name="Cuomo C."/>
            <person name="Litvintseva A."/>
            <person name="Chen Y."/>
            <person name="Heitman J."/>
            <person name="Sun S."/>
            <person name="Springer D."/>
            <person name="Dromer F."/>
            <person name="Young S.K."/>
            <person name="Zeng Q."/>
            <person name="Gargeya S."/>
            <person name="Fitzgerald M."/>
            <person name="Abouelleil A."/>
            <person name="Alvarado L."/>
            <person name="Berlin A.M."/>
            <person name="Chapman S.B."/>
            <person name="Dewar J."/>
            <person name="Goldberg J."/>
            <person name="Griggs A."/>
            <person name="Gujja S."/>
            <person name="Hansen M."/>
            <person name="Howarth C."/>
            <person name="Imamovic A."/>
            <person name="Larimer J."/>
            <person name="McCowan C."/>
            <person name="Murphy C."/>
            <person name="Pearson M."/>
            <person name="Priest M."/>
            <person name="Roberts A."/>
            <person name="Saif S."/>
            <person name="Shea T."/>
            <person name="Sykes S."/>
            <person name="Wortman J."/>
            <person name="Nusbaum C."/>
            <person name="Birren B."/>
        </authorList>
    </citation>
    <scope>NUCLEOTIDE SEQUENCE [LARGE SCALE GENOMIC DNA]</scope>
    <source>
        <strain evidence="4 5">BCC8398</strain>
    </source>
</reference>
<dbReference type="SUPFAM" id="SSF143437">
    <property type="entry name" value="THUMP domain-like"/>
    <property type="match status" value="1"/>
</dbReference>
<feature type="compositionally biased region" description="Basic residues" evidence="2">
    <location>
        <begin position="11"/>
        <end position="26"/>
    </location>
</feature>
<evidence type="ECO:0000256" key="2">
    <source>
        <dbReference type="SAM" id="MobiDB-lite"/>
    </source>
</evidence>
<evidence type="ECO:0000313" key="5">
    <source>
        <dbReference type="Proteomes" id="UP000092666"/>
    </source>
</evidence>
<dbReference type="EMBL" id="KV700133">
    <property type="protein sequence ID" value="OCF31530.1"/>
    <property type="molecule type" value="Genomic_DNA"/>
</dbReference>
<dbReference type="GO" id="GO:0003723">
    <property type="term" value="F:RNA binding"/>
    <property type="evidence" value="ECO:0007669"/>
    <property type="project" value="UniProtKB-UniRule"/>
</dbReference>
<dbReference type="STRING" id="1296120.A0A1B9GKE3"/>
<dbReference type="PROSITE" id="PS51165">
    <property type="entry name" value="THUMP"/>
    <property type="match status" value="1"/>
</dbReference>
<feature type="compositionally biased region" description="Basic and acidic residues" evidence="2">
    <location>
        <begin position="66"/>
        <end position="82"/>
    </location>
</feature>
<sequence length="466" mass="50647">MTESGPSTGDKRKHGGDKSAQKHKFYKYQGRGGGGHQRGGRGGGNRGGRGGRGGGRGGHAAASGDRGGEGRDRDVGLNREELNRKKSAMGRYRIVPLPEMLTKPGICVTTWKDKERAAEAELIDFLERIADELYPETIEESVKDEPGADELDLEDMLKKDLAAMSNDNKSKRFQLCVHNIMCVIYINVLPPLSSHKLVRHILEQAESAARTPLKYCKRLIPMSATCGATVKQLAQCASEVVKKEFETDDGRPLKFAIDTNTRSSDKMERMQMITTIAEEITKLEKGHSVDLKNPDKTVLAELYKNTVGLTVLDDYERFKKYNPGSVAAAAAASRGAALKLKDGDAEASTGTGESSGEHDQGSESSNKESKGTPQHVYRQRRAEAIANQSSNSTFNSNLNPAGAAVTEANAEDVEVGEVLSHNDDDEAAESGQILEEPLQRELKDGWVETIENGKVSRTKESEGDDA</sequence>
<keyword evidence="1" id="KW-0694">RNA-binding</keyword>
<dbReference type="GO" id="GO:0006400">
    <property type="term" value="P:tRNA modification"/>
    <property type="evidence" value="ECO:0007669"/>
    <property type="project" value="InterPro"/>
</dbReference>
<dbReference type="InterPro" id="IPR040183">
    <property type="entry name" value="THUMPD1-like"/>
</dbReference>
<feature type="domain" description="THUMP" evidence="3">
    <location>
        <begin position="202"/>
        <end position="313"/>
    </location>
</feature>
<gene>
    <name evidence="4" type="ORF">I316_06729</name>
</gene>
<evidence type="ECO:0000313" key="4">
    <source>
        <dbReference type="EMBL" id="OCF31530.1"/>
    </source>
</evidence>
<dbReference type="FunFam" id="3.30.2300.10:FF:000001">
    <property type="entry name" value="THUMP domain-containing protein 1"/>
    <property type="match status" value="1"/>
</dbReference>
<dbReference type="PANTHER" id="PTHR13452">
    <property type="entry name" value="THUMP DOMAIN CONTAINING PROTEIN 1-RELATED"/>
    <property type="match status" value="1"/>
</dbReference>